<gene>
    <name evidence="2" type="primary">phnB</name>
    <name evidence="2" type="ORF">KDA_69950</name>
</gene>
<evidence type="ECO:0000313" key="2">
    <source>
        <dbReference type="EMBL" id="GCE31511.1"/>
    </source>
</evidence>
<dbReference type="InterPro" id="IPR029068">
    <property type="entry name" value="Glyas_Bleomycin-R_OHBP_Dase"/>
</dbReference>
<reference evidence="3" key="1">
    <citation type="submission" date="2018-12" db="EMBL/GenBank/DDBJ databases">
        <title>Tengunoibacter tsumagoiensis gen. nov., sp. nov., Dictyobacter kobayashii sp. nov., D. alpinus sp. nov., and D. joshuensis sp. nov. and description of Dictyobacteraceae fam. nov. within the order Ktedonobacterales isolated from Tengu-no-mugimeshi.</title>
        <authorList>
            <person name="Wang C.M."/>
            <person name="Zheng Y."/>
            <person name="Sakai Y."/>
            <person name="Toyoda A."/>
            <person name="Minakuchi Y."/>
            <person name="Abe K."/>
            <person name="Yokota A."/>
            <person name="Yabe S."/>
        </authorList>
    </citation>
    <scope>NUCLEOTIDE SEQUENCE [LARGE SCALE GENOMIC DNA]</scope>
    <source>
        <strain evidence="3">Uno16</strain>
    </source>
</reference>
<dbReference type="PANTHER" id="PTHR33990:SF1">
    <property type="entry name" value="PROTEIN YJDN"/>
    <property type="match status" value="1"/>
</dbReference>
<dbReference type="AlphaFoldDB" id="A0A402BJI2"/>
<name>A0A402BJI2_9CHLR</name>
<dbReference type="Gene3D" id="3.10.180.10">
    <property type="entry name" value="2,3-Dihydroxybiphenyl 1,2-Dioxygenase, domain 1"/>
    <property type="match status" value="1"/>
</dbReference>
<dbReference type="SUPFAM" id="SSF54593">
    <property type="entry name" value="Glyoxalase/Bleomycin resistance protein/Dihydroxybiphenyl dioxygenase"/>
    <property type="match status" value="1"/>
</dbReference>
<dbReference type="InterPro" id="IPR028973">
    <property type="entry name" value="PhnB-like"/>
</dbReference>
<sequence>MHTQLNPYLGFKDNTREAMEFYQSIFGGKLEMNTFKELNASQDPSEDNKIMHSVLQADNGIAFMASDTPDRMEYKIGTNFSMSLSGDNEAELTHYFKQLSAGANITMPLEKAVWGDTFGMLTDKFGINWVVNITGSKA</sequence>
<dbReference type="Proteomes" id="UP000287171">
    <property type="component" value="Unassembled WGS sequence"/>
</dbReference>
<dbReference type="CDD" id="cd06588">
    <property type="entry name" value="PhnB_like"/>
    <property type="match status" value="1"/>
</dbReference>
<comment type="caution">
    <text evidence="2">The sequence shown here is derived from an EMBL/GenBank/DDBJ whole genome shotgun (WGS) entry which is preliminary data.</text>
</comment>
<dbReference type="EMBL" id="BIFT01000002">
    <property type="protein sequence ID" value="GCE31511.1"/>
    <property type="molecule type" value="Genomic_DNA"/>
</dbReference>
<dbReference type="PANTHER" id="PTHR33990">
    <property type="entry name" value="PROTEIN YJDN-RELATED"/>
    <property type="match status" value="1"/>
</dbReference>
<organism evidence="2 3">
    <name type="scientific">Dictyobacter alpinus</name>
    <dbReference type="NCBI Taxonomy" id="2014873"/>
    <lineage>
        <taxon>Bacteria</taxon>
        <taxon>Bacillati</taxon>
        <taxon>Chloroflexota</taxon>
        <taxon>Ktedonobacteria</taxon>
        <taxon>Ktedonobacterales</taxon>
        <taxon>Dictyobacteraceae</taxon>
        <taxon>Dictyobacter</taxon>
    </lineage>
</organism>
<dbReference type="Pfam" id="PF06983">
    <property type="entry name" value="3-dmu-9_3-mt"/>
    <property type="match status" value="1"/>
</dbReference>
<protein>
    <submittedName>
        <fullName evidence="2">VOC family protein</fullName>
    </submittedName>
</protein>
<feature type="domain" description="PhnB-like" evidence="1">
    <location>
        <begin position="5"/>
        <end position="131"/>
    </location>
</feature>
<evidence type="ECO:0000259" key="1">
    <source>
        <dbReference type="Pfam" id="PF06983"/>
    </source>
</evidence>
<dbReference type="RefSeq" id="WP_126631469.1">
    <property type="nucleotide sequence ID" value="NZ_BIFT01000002.1"/>
</dbReference>
<keyword evidence="3" id="KW-1185">Reference proteome</keyword>
<accession>A0A402BJI2</accession>
<evidence type="ECO:0000313" key="3">
    <source>
        <dbReference type="Proteomes" id="UP000287171"/>
    </source>
</evidence>
<dbReference type="OrthoDB" id="9795306at2"/>
<proteinExistence type="predicted"/>